<dbReference type="EMBL" id="JACHFZ010000002">
    <property type="protein sequence ID" value="MBB5291804.1"/>
    <property type="molecule type" value="Genomic_DNA"/>
</dbReference>
<dbReference type="InterPro" id="IPR001466">
    <property type="entry name" value="Beta-lactam-related"/>
</dbReference>
<evidence type="ECO:0000256" key="1">
    <source>
        <dbReference type="SAM" id="SignalP"/>
    </source>
</evidence>
<name>A0A7W8HY32_9CAUL</name>
<keyword evidence="4" id="KW-1185">Reference proteome</keyword>
<keyword evidence="1" id="KW-0732">Signal</keyword>
<evidence type="ECO:0000313" key="4">
    <source>
        <dbReference type="Proteomes" id="UP000566663"/>
    </source>
</evidence>
<organism evidence="3 4">
    <name type="scientific">Brevundimonas basaltis</name>
    <dbReference type="NCBI Taxonomy" id="472166"/>
    <lineage>
        <taxon>Bacteria</taxon>
        <taxon>Pseudomonadati</taxon>
        <taxon>Pseudomonadota</taxon>
        <taxon>Alphaproteobacteria</taxon>
        <taxon>Caulobacterales</taxon>
        <taxon>Caulobacteraceae</taxon>
        <taxon>Brevundimonas</taxon>
    </lineage>
</organism>
<dbReference type="InterPro" id="IPR050491">
    <property type="entry name" value="AmpC-like"/>
</dbReference>
<accession>A0A7W8HY32</accession>
<dbReference type="SUPFAM" id="SSF56601">
    <property type="entry name" value="beta-lactamase/transpeptidase-like"/>
    <property type="match status" value="1"/>
</dbReference>
<gene>
    <name evidence="3" type="ORF">HNQ67_001318</name>
</gene>
<feature type="chain" id="PRO_5030930766" evidence="1">
    <location>
        <begin position="26"/>
        <end position="464"/>
    </location>
</feature>
<dbReference type="PANTHER" id="PTHR46825:SF9">
    <property type="entry name" value="BETA-LACTAMASE-RELATED DOMAIN-CONTAINING PROTEIN"/>
    <property type="match status" value="1"/>
</dbReference>
<reference evidence="3 4" key="1">
    <citation type="submission" date="2020-08" db="EMBL/GenBank/DDBJ databases">
        <title>Genomic Encyclopedia of Type Strains, Phase IV (KMG-IV): sequencing the most valuable type-strain genomes for metagenomic binning, comparative biology and taxonomic classification.</title>
        <authorList>
            <person name="Goeker M."/>
        </authorList>
    </citation>
    <scope>NUCLEOTIDE SEQUENCE [LARGE SCALE GENOMIC DNA]</scope>
    <source>
        <strain evidence="3 4">DSM 25335</strain>
    </source>
</reference>
<dbReference type="Gene3D" id="3.40.710.10">
    <property type="entry name" value="DD-peptidase/beta-lactamase superfamily"/>
    <property type="match status" value="1"/>
</dbReference>
<dbReference type="Proteomes" id="UP000566663">
    <property type="component" value="Unassembled WGS sequence"/>
</dbReference>
<evidence type="ECO:0000313" key="3">
    <source>
        <dbReference type="EMBL" id="MBB5291804.1"/>
    </source>
</evidence>
<evidence type="ECO:0000259" key="2">
    <source>
        <dbReference type="Pfam" id="PF00144"/>
    </source>
</evidence>
<dbReference type="RefSeq" id="WP_183253568.1">
    <property type="nucleotide sequence ID" value="NZ_BAAAFF010000005.1"/>
</dbReference>
<proteinExistence type="predicted"/>
<dbReference type="PANTHER" id="PTHR46825">
    <property type="entry name" value="D-ALANYL-D-ALANINE-CARBOXYPEPTIDASE/ENDOPEPTIDASE AMPH"/>
    <property type="match status" value="1"/>
</dbReference>
<protein>
    <submittedName>
        <fullName evidence="3">CubicO group peptidase (Beta-lactamase class C family)</fullName>
    </submittedName>
</protein>
<sequence length="464" mass="49858">MIYRRHLFAAAAATAGLGITSRALAQTPPPTSDAVAALDSLRMGKDSAGGVLVAVRGGRAVAVYPWGSASLPFDVPVTERTLFHLGSNAKFMTAVAVTQLVEAGALGFDDPIGQHLPDLPPSMAGVSVSRLLHHTSGLIDYFEVLPDWDRPQTREIVVAAMKDQAVLFQPGESWSYSNTNYLMLGWLIEALSGQSYADYIQSRVFTPAGAPTARADAAQQVVPNRAEPYEVQDGAFHHAVRMEDGVSRAADGGLLFSALDAAPWRTALDRDRLVSAASMRRMLTPAALTTGRLAPYGYGVFLERTRGAPFRQHGGGVPGFISNWMTWPEADLSILGLTNSMARNAPSLTDMILALAESLQPGVSWRDMAPAGDGSDPRTRALRSLLERPEGAPAPDGLLGPELALRPAAQLRRASGLTNLAPLERWTMGDGAEQGEMVRYRVTTATAVRDLVVGWTPDDRIYWM</sequence>
<feature type="domain" description="Beta-lactamase-related" evidence="2">
    <location>
        <begin position="43"/>
        <end position="347"/>
    </location>
</feature>
<feature type="signal peptide" evidence="1">
    <location>
        <begin position="1"/>
        <end position="25"/>
    </location>
</feature>
<dbReference type="Pfam" id="PF00144">
    <property type="entry name" value="Beta-lactamase"/>
    <property type="match status" value="1"/>
</dbReference>
<dbReference type="AlphaFoldDB" id="A0A7W8HY32"/>
<dbReference type="InterPro" id="IPR012338">
    <property type="entry name" value="Beta-lactam/transpept-like"/>
</dbReference>
<comment type="caution">
    <text evidence="3">The sequence shown here is derived from an EMBL/GenBank/DDBJ whole genome shotgun (WGS) entry which is preliminary data.</text>
</comment>